<dbReference type="AlphaFoldDB" id="A0A7D9KED0"/>
<protein>
    <submittedName>
        <fullName evidence="1">Uncharacterized protein</fullName>
    </submittedName>
</protein>
<dbReference type="Proteomes" id="UP001152795">
    <property type="component" value="Unassembled WGS sequence"/>
</dbReference>
<dbReference type="OrthoDB" id="2117703at2759"/>
<sequence>MQHVRDNLADLPMLQNLQMARLCDIADPKVDAIYVSPVELTDDAYQYYSKLLAMKAGRDPKDEAIENRYKIVVPDAVHRFP</sequence>
<proteinExistence type="predicted"/>
<dbReference type="InterPro" id="IPR038752">
    <property type="entry name" value="IQCH"/>
</dbReference>
<reference evidence="1" key="1">
    <citation type="submission" date="2020-04" db="EMBL/GenBank/DDBJ databases">
        <authorList>
            <person name="Alioto T."/>
            <person name="Alioto T."/>
            <person name="Gomez Garrido J."/>
        </authorList>
    </citation>
    <scope>NUCLEOTIDE SEQUENCE</scope>
    <source>
        <strain evidence="1">A484AB</strain>
    </source>
</reference>
<comment type="caution">
    <text evidence="1">The sequence shown here is derived from an EMBL/GenBank/DDBJ whole genome shotgun (WGS) entry which is preliminary data.</text>
</comment>
<dbReference type="PANTHER" id="PTHR14465">
    <property type="entry name" value="IQ DOMAIN-CONTAINING PROTEIN H"/>
    <property type="match status" value="1"/>
</dbReference>
<gene>
    <name evidence="1" type="ORF">PACLA_8A067281</name>
</gene>
<evidence type="ECO:0000313" key="2">
    <source>
        <dbReference type="Proteomes" id="UP001152795"/>
    </source>
</evidence>
<dbReference type="PANTHER" id="PTHR14465:SF0">
    <property type="entry name" value="IQ DOMAIN-CONTAINING PROTEIN H"/>
    <property type="match status" value="1"/>
</dbReference>
<organism evidence="1 2">
    <name type="scientific">Paramuricea clavata</name>
    <name type="common">Red gorgonian</name>
    <name type="synonym">Violescent sea-whip</name>
    <dbReference type="NCBI Taxonomy" id="317549"/>
    <lineage>
        <taxon>Eukaryota</taxon>
        <taxon>Metazoa</taxon>
        <taxon>Cnidaria</taxon>
        <taxon>Anthozoa</taxon>
        <taxon>Octocorallia</taxon>
        <taxon>Malacalcyonacea</taxon>
        <taxon>Plexauridae</taxon>
        <taxon>Paramuricea</taxon>
    </lineage>
</organism>
<keyword evidence="2" id="KW-1185">Reference proteome</keyword>
<accession>A0A7D9KED0</accession>
<name>A0A7D9KED0_PARCT</name>
<evidence type="ECO:0000313" key="1">
    <source>
        <dbReference type="EMBL" id="CAB4044434.1"/>
    </source>
</evidence>
<dbReference type="EMBL" id="CACRXK020034946">
    <property type="protein sequence ID" value="CAB4044434.1"/>
    <property type="molecule type" value="Genomic_DNA"/>
</dbReference>
<feature type="non-terminal residue" evidence="1">
    <location>
        <position position="1"/>
    </location>
</feature>